<keyword evidence="4" id="KW-0788">Thiol protease</keyword>
<evidence type="ECO:0000256" key="5">
    <source>
        <dbReference type="SAM" id="SignalP"/>
    </source>
</evidence>
<proteinExistence type="inferred from homology"/>
<dbReference type="InterPro" id="IPR038765">
    <property type="entry name" value="Papain-like_cys_pep_sf"/>
</dbReference>
<sequence>MAFTSLRLLALAPLLLLAACASSPPPPPKAVVVAPRPLMVDPTDYASVKADDVLFRAIGLVGTPYRWGGNTPAAGFDCSGLIGFVYHDAAGIALPRTTRDLIAMRSPTIDRNALRSGDLVFFSTQRNGQVSHAGIYVGEGRFVHAPRTGGTVRLEYLNKPYWQKAYLAAKRVIQPERLAQTALP</sequence>
<keyword evidence="3" id="KW-0378">Hydrolase</keyword>
<dbReference type="PROSITE" id="PS51257">
    <property type="entry name" value="PROKAR_LIPOPROTEIN"/>
    <property type="match status" value="1"/>
</dbReference>
<reference evidence="7 8" key="1">
    <citation type="submission" date="2020-03" db="EMBL/GenBank/DDBJ databases">
        <authorList>
            <person name="Wang L."/>
            <person name="He N."/>
            <person name="Li Y."/>
            <person name="Fang Y."/>
            <person name="Zhang F."/>
        </authorList>
    </citation>
    <scope>NUCLEOTIDE SEQUENCE [LARGE SCALE GENOMIC DNA]</scope>
    <source>
        <strain evidence="8">hsmgli-8</strain>
    </source>
</reference>
<dbReference type="SUPFAM" id="SSF54001">
    <property type="entry name" value="Cysteine proteinases"/>
    <property type="match status" value="1"/>
</dbReference>
<dbReference type="PROSITE" id="PS51935">
    <property type="entry name" value="NLPC_P60"/>
    <property type="match status" value="1"/>
</dbReference>
<feature type="domain" description="NlpC/P60" evidence="6">
    <location>
        <begin position="47"/>
        <end position="173"/>
    </location>
</feature>
<dbReference type="Pfam" id="PF00877">
    <property type="entry name" value="NLPC_P60"/>
    <property type="match status" value="1"/>
</dbReference>
<dbReference type="Gene3D" id="3.90.1720.10">
    <property type="entry name" value="endopeptidase domain like (from Nostoc punctiforme)"/>
    <property type="match status" value="1"/>
</dbReference>
<dbReference type="InterPro" id="IPR051202">
    <property type="entry name" value="Peptidase_C40"/>
</dbReference>
<evidence type="ECO:0000256" key="2">
    <source>
        <dbReference type="ARBA" id="ARBA00022670"/>
    </source>
</evidence>
<evidence type="ECO:0000256" key="1">
    <source>
        <dbReference type="ARBA" id="ARBA00007074"/>
    </source>
</evidence>
<comment type="caution">
    <text evidence="7">The sequence shown here is derived from an EMBL/GenBank/DDBJ whole genome shotgun (WGS) entry which is preliminary data.</text>
</comment>
<feature type="signal peptide" evidence="5">
    <location>
        <begin position="1"/>
        <end position="23"/>
    </location>
</feature>
<feature type="chain" id="PRO_5045657330" evidence="5">
    <location>
        <begin position="24"/>
        <end position="184"/>
    </location>
</feature>
<dbReference type="InterPro" id="IPR000064">
    <property type="entry name" value="NLP_P60_dom"/>
</dbReference>
<accession>A0ABX0YCG2</accession>
<protein>
    <submittedName>
        <fullName evidence="7">C40 family peptidase</fullName>
    </submittedName>
</protein>
<comment type="similarity">
    <text evidence="1">Belongs to the peptidase C40 family.</text>
</comment>
<dbReference type="RefSeq" id="WP_168083626.1">
    <property type="nucleotide sequence ID" value="NZ_JAAVJI010000004.1"/>
</dbReference>
<dbReference type="PANTHER" id="PTHR47053">
    <property type="entry name" value="MUREIN DD-ENDOPEPTIDASE MEPH-RELATED"/>
    <property type="match status" value="1"/>
</dbReference>
<dbReference type="Proteomes" id="UP000746535">
    <property type="component" value="Unassembled WGS sequence"/>
</dbReference>
<gene>
    <name evidence="7" type="ORF">HBH25_09240</name>
</gene>
<organism evidence="7 8">
    <name type="scientific">Pseudomonas quercus</name>
    <dbReference type="NCBI Taxonomy" id="2722792"/>
    <lineage>
        <taxon>Bacteria</taxon>
        <taxon>Pseudomonadati</taxon>
        <taxon>Pseudomonadota</taxon>
        <taxon>Gammaproteobacteria</taxon>
        <taxon>Pseudomonadales</taxon>
        <taxon>Pseudomonadaceae</taxon>
        <taxon>Pseudomonas</taxon>
    </lineage>
</organism>
<dbReference type="PANTHER" id="PTHR47053:SF1">
    <property type="entry name" value="MUREIN DD-ENDOPEPTIDASE MEPH-RELATED"/>
    <property type="match status" value="1"/>
</dbReference>
<keyword evidence="5" id="KW-0732">Signal</keyword>
<evidence type="ECO:0000256" key="3">
    <source>
        <dbReference type="ARBA" id="ARBA00022801"/>
    </source>
</evidence>
<keyword evidence="8" id="KW-1185">Reference proteome</keyword>
<dbReference type="EMBL" id="JAAVJI010000004">
    <property type="protein sequence ID" value="NJP01049.1"/>
    <property type="molecule type" value="Genomic_DNA"/>
</dbReference>
<name>A0ABX0YCG2_9PSED</name>
<evidence type="ECO:0000256" key="4">
    <source>
        <dbReference type="ARBA" id="ARBA00022807"/>
    </source>
</evidence>
<evidence type="ECO:0000313" key="8">
    <source>
        <dbReference type="Proteomes" id="UP000746535"/>
    </source>
</evidence>
<keyword evidence="2" id="KW-0645">Protease</keyword>
<evidence type="ECO:0000313" key="7">
    <source>
        <dbReference type="EMBL" id="NJP01049.1"/>
    </source>
</evidence>
<evidence type="ECO:0000259" key="6">
    <source>
        <dbReference type="PROSITE" id="PS51935"/>
    </source>
</evidence>